<reference evidence="1 2" key="1">
    <citation type="journal article" date="2009" name="Int. J. Syst. Evol. Microbiol.">
        <title>Paenibacillus contaminans sp. nov., isolated from a contaminated laboratory plate.</title>
        <authorList>
            <person name="Chou J.H."/>
            <person name="Lee J.H."/>
            <person name="Lin M.C."/>
            <person name="Chang P.S."/>
            <person name="Arun A.B."/>
            <person name="Young C.C."/>
            <person name="Chen W.M."/>
        </authorList>
    </citation>
    <scope>NUCLEOTIDE SEQUENCE [LARGE SCALE GENOMIC DNA]</scope>
    <source>
        <strain evidence="1 2">CKOBP-6</strain>
    </source>
</reference>
<keyword evidence="2" id="KW-1185">Reference proteome</keyword>
<name>A0A329M9A0_9BACL</name>
<dbReference type="SUPFAM" id="SSF53850">
    <property type="entry name" value="Periplasmic binding protein-like II"/>
    <property type="match status" value="1"/>
</dbReference>
<dbReference type="OrthoDB" id="94797at2"/>
<sequence>MQGGAELKITWKSTGVSLVSLAVSLSLIGCGGKNENTPSASPIAAKNSPAETEAAVYPENGLPKDQKVTLKVGFFEGGMGREYFDYAIDTFKKKFPNVDFAVTYSPEMTKIITTKVSANNDNDMFDLFSTATDALSLVKAGKLEPQEDVWDRKAYDGNGKTLKELSLDGQFASAPRFLGKSYAVPVVSSGGGLFFDKTLFEQHGWNQNPKTWKEFVELCEAIKAKGIIPITYPGKFPGYITNGFGDYKLFELGNLKGNLNKVEDSFRNYTQSLYMSPESVELWSRIYELGKKGFFPDGVAALNHTQSQMQVLQHQAAMVSTGVWVQNEMKDSTPQNFKWGFMSVPMGDSPDDTIWVRNTTSEGFFIWAAKPELTKKWAKEFSVWLWNLDIQEAIAEKGGQLPIRKDYSDDQTRAGKLQDAPKSLLDYMKRNKVHIESEFRATNVTDPAAAQAKKVMSDATSEIASGKQDPLPKLKEADELMKKAIEAQAK</sequence>
<proteinExistence type="predicted"/>
<gene>
    <name evidence="1" type="ORF">DQG23_28465</name>
</gene>
<dbReference type="AlphaFoldDB" id="A0A329M9A0"/>
<dbReference type="PANTHER" id="PTHR43649">
    <property type="entry name" value="ARABINOSE-BINDING PROTEIN-RELATED"/>
    <property type="match status" value="1"/>
</dbReference>
<organism evidence="1 2">
    <name type="scientific">Paenibacillus contaminans</name>
    <dbReference type="NCBI Taxonomy" id="450362"/>
    <lineage>
        <taxon>Bacteria</taxon>
        <taxon>Bacillati</taxon>
        <taxon>Bacillota</taxon>
        <taxon>Bacilli</taxon>
        <taxon>Bacillales</taxon>
        <taxon>Paenibacillaceae</taxon>
        <taxon>Paenibacillus</taxon>
    </lineage>
</organism>
<comment type="caution">
    <text evidence="1">The sequence shown here is derived from an EMBL/GenBank/DDBJ whole genome shotgun (WGS) entry which is preliminary data.</text>
</comment>
<evidence type="ECO:0000313" key="1">
    <source>
        <dbReference type="EMBL" id="RAV16358.1"/>
    </source>
</evidence>
<dbReference type="EMBL" id="QMFB01000021">
    <property type="protein sequence ID" value="RAV16358.1"/>
    <property type="molecule type" value="Genomic_DNA"/>
</dbReference>
<dbReference type="PANTHER" id="PTHR43649:SF17">
    <property type="entry name" value="ABC TRANSPORTER SOLUTE BINDING PROTEIN-SUGAR TRANSPORT"/>
    <property type="match status" value="1"/>
</dbReference>
<dbReference type="Proteomes" id="UP000250369">
    <property type="component" value="Unassembled WGS sequence"/>
</dbReference>
<protein>
    <submittedName>
        <fullName evidence="1">ABC transporter substrate-binding protein</fullName>
    </submittedName>
</protein>
<accession>A0A329M9A0</accession>
<dbReference type="Pfam" id="PF13416">
    <property type="entry name" value="SBP_bac_8"/>
    <property type="match status" value="1"/>
</dbReference>
<evidence type="ECO:0000313" key="2">
    <source>
        <dbReference type="Proteomes" id="UP000250369"/>
    </source>
</evidence>
<dbReference type="InterPro" id="IPR006059">
    <property type="entry name" value="SBP"/>
</dbReference>
<dbReference type="InterPro" id="IPR050490">
    <property type="entry name" value="Bact_solute-bd_prot1"/>
</dbReference>
<dbReference type="Gene3D" id="3.40.190.10">
    <property type="entry name" value="Periplasmic binding protein-like II"/>
    <property type="match status" value="1"/>
</dbReference>